<keyword evidence="2" id="KW-1185">Reference proteome</keyword>
<organism evidence="1 2">
    <name type="scientific">Meloidogyne enterolobii</name>
    <name type="common">Root-knot nematode worm</name>
    <name type="synonym">Meloidogyne mayaguensis</name>
    <dbReference type="NCBI Taxonomy" id="390850"/>
    <lineage>
        <taxon>Eukaryota</taxon>
        <taxon>Metazoa</taxon>
        <taxon>Ecdysozoa</taxon>
        <taxon>Nematoda</taxon>
        <taxon>Chromadorea</taxon>
        <taxon>Rhabditida</taxon>
        <taxon>Tylenchina</taxon>
        <taxon>Tylenchomorpha</taxon>
        <taxon>Tylenchoidea</taxon>
        <taxon>Meloidogynidae</taxon>
        <taxon>Meloidogyninae</taxon>
        <taxon>Meloidogyne</taxon>
    </lineage>
</organism>
<dbReference type="Proteomes" id="UP001497535">
    <property type="component" value="Unassembled WGS sequence"/>
</dbReference>
<gene>
    <name evidence="1" type="ORF">MENTE1834_LOCUS13828</name>
</gene>
<evidence type="ECO:0000313" key="2">
    <source>
        <dbReference type="Proteomes" id="UP001497535"/>
    </source>
</evidence>
<evidence type="ECO:0000313" key="1">
    <source>
        <dbReference type="EMBL" id="CAK5052232.1"/>
    </source>
</evidence>
<sequence length="92" mass="10077">MVCSLGPLCFHFDRSRKRIKYSDDNFSQKVSSTVSVFFQIIASFFSGSKRLSSSHSSAESKFKDIVPCGIRKSMGLKGSGASLSPETCEIGR</sequence>
<dbReference type="EMBL" id="CAVMJV010000014">
    <property type="protein sequence ID" value="CAK5052232.1"/>
    <property type="molecule type" value="Genomic_DNA"/>
</dbReference>
<protein>
    <submittedName>
        <fullName evidence="1">Uncharacterized protein</fullName>
    </submittedName>
</protein>
<reference evidence="1" key="1">
    <citation type="submission" date="2023-11" db="EMBL/GenBank/DDBJ databases">
        <authorList>
            <person name="Poullet M."/>
        </authorList>
    </citation>
    <scope>NUCLEOTIDE SEQUENCE</scope>
    <source>
        <strain evidence="1">E1834</strain>
    </source>
</reference>
<comment type="caution">
    <text evidence="1">The sequence shown here is derived from an EMBL/GenBank/DDBJ whole genome shotgun (WGS) entry which is preliminary data.</text>
</comment>
<proteinExistence type="predicted"/>
<name>A0ACB0YLN2_MELEN</name>
<accession>A0ACB0YLN2</accession>